<dbReference type="AlphaFoldDB" id="A0AAV7UJV0"/>
<feature type="region of interest" description="Disordered" evidence="1">
    <location>
        <begin position="1"/>
        <end position="21"/>
    </location>
</feature>
<sequence length="82" mass="9022">MKTRGARARGREVGPPGTVDPAQRCLWDRKRPATRLELEVSWPCSELLRCREGRGMGLSMGDLARNAQMSSRRRAGASGLPS</sequence>
<reference evidence="2" key="1">
    <citation type="journal article" date="2022" name="bioRxiv">
        <title>Sequencing and chromosome-scale assembly of the giantPleurodeles waltlgenome.</title>
        <authorList>
            <person name="Brown T."/>
            <person name="Elewa A."/>
            <person name="Iarovenko S."/>
            <person name="Subramanian E."/>
            <person name="Araus A.J."/>
            <person name="Petzold A."/>
            <person name="Susuki M."/>
            <person name="Suzuki K.-i.T."/>
            <person name="Hayashi T."/>
            <person name="Toyoda A."/>
            <person name="Oliveira C."/>
            <person name="Osipova E."/>
            <person name="Leigh N.D."/>
            <person name="Simon A."/>
            <person name="Yun M.H."/>
        </authorList>
    </citation>
    <scope>NUCLEOTIDE SEQUENCE</scope>
    <source>
        <strain evidence="2">20211129_DDA</strain>
        <tissue evidence="2">Liver</tissue>
    </source>
</reference>
<name>A0AAV7UJV0_PLEWA</name>
<accession>A0AAV7UJV0</accession>
<evidence type="ECO:0000256" key="1">
    <source>
        <dbReference type="SAM" id="MobiDB-lite"/>
    </source>
</evidence>
<gene>
    <name evidence="2" type="ORF">NDU88_005854</name>
</gene>
<proteinExistence type="predicted"/>
<protein>
    <submittedName>
        <fullName evidence="2">Uncharacterized protein</fullName>
    </submittedName>
</protein>
<organism evidence="2 3">
    <name type="scientific">Pleurodeles waltl</name>
    <name type="common">Iberian ribbed newt</name>
    <dbReference type="NCBI Taxonomy" id="8319"/>
    <lineage>
        <taxon>Eukaryota</taxon>
        <taxon>Metazoa</taxon>
        <taxon>Chordata</taxon>
        <taxon>Craniata</taxon>
        <taxon>Vertebrata</taxon>
        <taxon>Euteleostomi</taxon>
        <taxon>Amphibia</taxon>
        <taxon>Batrachia</taxon>
        <taxon>Caudata</taxon>
        <taxon>Salamandroidea</taxon>
        <taxon>Salamandridae</taxon>
        <taxon>Pleurodelinae</taxon>
        <taxon>Pleurodeles</taxon>
    </lineage>
</organism>
<dbReference type="Proteomes" id="UP001066276">
    <property type="component" value="Chromosome 3_1"/>
</dbReference>
<evidence type="ECO:0000313" key="3">
    <source>
        <dbReference type="Proteomes" id="UP001066276"/>
    </source>
</evidence>
<keyword evidence="3" id="KW-1185">Reference proteome</keyword>
<evidence type="ECO:0000313" key="2">
    <source>
        <dbReference type="EMBL" id="KAJ1189103.1"/>
    </source>
</evidence>
<dbReference type="EMBL" id="JANPWB010000005">
    <property type="protein sequence ID" value="KAJ1189103.1"/>
    <property type="molecule type" value="Genomic_DNA"/>
</dbReference>
<comment type="caution">
    <text evidence="2">The sequence shown here is derived from an EMBL/GenBank/DDBJ whole genome shotgun (WGS) entry which is preliminary data.</text>
</comment>
<feature type="region of interest" description="Disordered" evidence="1">
    <location>
        <begin position="61"/>
        <end position="82"/>
    </location>
</feature>